<name>A0A517LA84_9PEZI</name>
<evidence type="ECO:0000313" key="3">
    <source>
        <dbReference type="Proteomes" id="UP000316270"/>
    </source>
</evidence>
<protein>
    <submittedName>
        <fullName evidence="2">Uncharacterized protein</fullName>
    </submittedName>
</protein>
<dbReference type="EMBL" id="CP042192">
    <property type="protein sequence ID" value="QDS72536.1"/>
    <property type="molecule type" value="Genomic_DNA"/>
</dbReference>
<evidence type="ECO:0000313" key="2">
    <source>
        <dbReference type="EMBL" id="QDS72536.1"/>
    </source>
</evidence>
<reference evidence="2 3" key="1">
    <citation type="submission" date="2019-07" db="EMBL/GenBank/DDBJ databases">
        <title>Finished genome of Venturia effusa.</title>
        <authorList>
            <person name="Young C.A."/>
            <person name="Cox M.P."/>
            <person name="Ganley A.R.D."/>
            <person name="David W.J."/>
        </authorList>
    </citation>
    <scope>NUCLEOTIDE SEQUENCE [LARGE SCALE GENOMIC DNA]</scope>
    <source>
        <strain evidence="3">albino</strain>
    </source>
</reference>
<accession>A0A517LA84</accession>
<gene>
    <name evidence="2" type="ORF">FKW77_000337</name>
</gene>
<evidence type="ECO:0000256" key="1">
    <source>
        <dbReference type="SAM" id="MobiDB-lite"/>
    </source>
</evidence>
<organism evidence="2 3">
    <name type="scientific">Venturia effusa</name>
    <dbReference type="NCBI Taxonomy" id="50376"/>
    <lineage>
        <taxon>Eukaryota</taxon>
        <taxon>Fungi</taxon>
        <taxon>Dikarya</taxon>
        <taxon>Ascomycota</taxon>
        <taxon>Pezizomycotina</taxon>
        <taxon>Dothideomycetes</taxon>
        <taxon>Pleosporomycetidae</taxon>
        <taxon>Venturiales</taxon>
        <taxon>Venturiaceae</taxon>
        <taxon>Venturia</taxon>
    </lineage>
</organism>
<keyword evidence="3" id="KW-1185">Reference proteome</keyword>
<dbReference type="Proteomes" id="UP000316270">
    <property type="component" value="Chromosome 8"/>
</dbReference>
<feature type="region of interest" description="Disordered" evidence="1">
    <location>
        <begin position="1"/>
        <end position="20"/>
    </location>
</feature>
<dbReference type="AlphaFoldDB" id="A0A517LA84"/>
<sequence>MRLSAKGLQNEISTHSPLMADEEGKDILEAASTQMGLPTIAKAEAQPENGAGVGARVPPSVREAVVFQKNPKQMY</sequence>
<proteinExistence type="predicted"/>